<feature type="transmembrane region" description="Helical" evidence="1">
    <location>
        <begin position="130"/>
        <end position="151"/>
    </location>
</feature>
<sequence>ELKRRVRARRPTNLTQLHQLCQEEWAKIHPTYFYSLMCLSGTILNLLVVYLVKTFKKLRTASNAFIVNVEISSGSPFPAGYQAFKDAVLFLGITSIFSHSLIAVNRYVLITKSPEGCSYLSPILSDPFEAGTLVLTIIGQTMVVLNCYFKIFRRVQMSVKRVNILHFPIVNNLPYSLPRKDKRWGFYVLAVCFIIILTTEPHFRVLLTARFFFYHGSIGTWDMFDGLFSALSLLQTNFSTRGRTRSLENISDPCSRENFGEGLQLELSPLP</sequence>
<keyword evidence="1" id="KW-1133">Transmembrane helix</keyword>
<accession>A0A8C8H9D2</accession>
<dbReference type="SUPFAM" id="SSF81321">
    <property type="entry name" value="Family A G protein-coupled receptor-like"/>
    <property type="match status" value="1"/>
</dbReference>
<reference evidence="2" key="2">
    <citation type="submission" date="2025-09" db="UniProtKB">
        <authorList>
            <consortium name="Ensembl"/>
        </authorList>
    </citation>
    <scope>IDENTIFICATION</scope>
</reference>
<dbReference type="Proteomes" id="UP000694402">
    <property type="component" value="Unassembled WGS sequence"/>
</dbReference>
<organism evidence="2 3">
    <name type="scientific">Oncorhynchus tshawytscha</name>
    <name type="common">Chinook salmon</name>
    <name type="synonym">Salmo tshawytscha</name>
    <dbReference type="NCBI Taxonomy" id="74940"/>
    <lineage>
        <taxon>Eukaryota</taxon>
        <taxon>Metazoa</taxon>
        <taxon>Chordata</taxon>
        <taxon>Craniata</taxon>
        <taxon>Vertebrata</taxon>
        <taxon>Euteleostomi</taxon>
        <taxon>Actinopterygii</taxon>
        <taxon>Neopterygii</taxon>
        <taxon>Teleostei</taxon>
        <taxon>Protacanthopterygii</taxon>
        <taxon>Salmoniformes</taxon>
        <taxon>Salmonidae</taxon>
        <taxon>Salmoninae</taxon>
        <taxon>Oncorhynchus</taxon>
    </lineage>
</organism>
<evidence type="ECO:0000313" key="3">
    <source>
        <dbReference type="Proteomes" id="UP000694402"/>
    </source>
</evidence>
<keyword evidence="1" id="KW-0812">Transmembrane</keyword>
<reference evidence="2" key="1">
    <citation type="submission" date="2025-08" db="UniProtKB">
        <authorList>
            <consortium name="Ensembl"/>
        </authorList>
    </citation>
    <scope>IDENTIFICATION</scope>
</reference>
<proteinExistence type="predicted"/>
<keyword evidence="3" id="KW-1185">Reference proteome</keyword>
<evidence type="ECO:0000313" key="2">
    <source>
        <dbReference type="Ensembl" id="ENSOTSP00005059137.1"/>
    </source>
</evidence>
<feature type="transmembrane region" description="Helical" evidence="1">
    <location>
        <begin position="184"/>
        <end position="205"/>
    </location>
</feature>
<name>A0A8C8H9D2_ONCTS</name>
<keyword evidence="1" id="KW-0472">Membrane</keyword>
<evidence type="ECO:0000256" key="1">
    <source>
        <dbReference type="SAM" id="Phobius"/>
    </source>
</evidence>
<feature type="transmembrane region" description="Helical" evidence="1">
    <location>
        <begin position="32"/>
        <end position="52"/>
    </location>
</feature>
<dbReference type="Ensembl" id="ENSOTST00005064360.2">
    <property type="protein sequence ID" value="ENSOTSP00005059137.1"/>
    <property type="gene ID" value="ENSOTSG00005028481.2"/>
</dbReference>
<dbReference type="AlphaFoldDB" id="A0A8C8H9D2"/>
<dbReference type="GeneTree" id="ENSGT01150000288966"/>
<protein>
    <submittedName>
        <fullName evidence="2">Uncharacterized protein</fullName>
    </submittedName>
</protein>
<feature type="transmembrane region" description="Helical" evidence="1">
    <location>
        <begin position="87"/>
        <end position="110"/>
    </location>
</feature>
<dbReference type="Gene3D" id="1.20.1070.10">
    <property type="entry name" value="Rhodopsin 7-helix transmembrane proteins"/>
    <property type="match status" value="1"/>
</dbReference>